<dbReference type="Gene3D" id="2.30.42.10">
    <property type="match status" value="1"/>
</dbReference>
<dbReference type="PANTHER" id="PTHR32060">
    <property type="entry name" value="TAIL-SPECIFIC PROTEASE"/>
    <property type="match status" value="1"/>
</dbReference>
<evidence type="ECO:0000256" key="3">
    <source>
        <dbReference type="ARBA" id="ARBA00022801"/>
    </source>
</evidence>
<evidence type="ECO:0000256" key="4">
    <source>
        <dbReference type="ARBA" id="ARBA00022825"/>
    </source>
</evidence>
<evidence type="ECO:0000313" key="8">
    <source>
        <dbReference type="EMBL" id="RAV99733.1"/>
    </source>
</evidence>
<evidence type="ECO:0000256" key="1">
    <source>
        <dbReference type="ARBA" id="ARBA00009179"/>
    </source>
</evidence>
<dbReference type="GO" id="GO:0030288">
    <property type="term" value="C:outer membrane-bounded periplasmic space"/>
    <property type="evidence" value="ECO:0007669"/>
    <property type="project" value="TreeGrafter"/>
</dbReference>
<dbReference type="AlphaFoldDB" id="A0A364XZ23"/>
<dbReference type="Pfam" id="PF17820">
    <property type="entry name" value="PDZ_6"/>
    <property type="match status" value="1"/>
</dbReference>
<evidence type="ECO:0000256" key="2">
    <source>
        <dbReference type="ARBA" id="ARBA00022670"/>
    </source>
</evidence>
<dbReference type="NCBIfam" id="TIGR00225">
    <property type="entry name" value="prc"/>
    <property type="match status" value="1"/>
</dbReference>
<sequence>MWRRIKWLVIATVLVGVAFSFRKPAEKYFDIAKSLDIFATLFKEVNAYYVDEVEPQKLIRKSIDGMLESLDPYTDYIPEDEIESFRISTTGQYGGIGALIGVVNERTVITHPYRNFPAYRAGIKVGDEIISIDGKDMRGKSTSDVSAMLKGQPKTDLEIKVKRFGQKDPISFKIKREKISITNLAYYGMVEPSIGYMRLDDFTPGASKEVADALVKLKEQGAKKIILDLRENPGGLLHEAINIVSVFIPKGQEVVSTKGKVEDWNKSYNTLNNPVDTEIPMVVLVSEGSASASEIVAGSLQDYDRAVLIGKKTFGKGLVQTTRPLAYNTQLKVTTAKYYIPSGRCIQALDYAHRKADGTVERFADSLKATFKTRNGRKVYDGGGLDPDVESDSEYIGSVTSALISSGLVFEYASRYAAEHAKPADLKNFKLSDAEYDKFLAFLKENKFTYATPLERNTKQLIETAKQERYYSELESQLNNLKNTIETSKSTDLVRFKAEISLILEENIAFDYELNEGQADISLHRDKAVLEARKILNSPAAYKKILAPQ</sequence>
<dbReference type="SUPFAM" id="SSF52096">
    <property type="entry name" value="ClpP/crotonase"/>
    <property type="match status" value="1"/>
</dbReference>
<evidence type="ECO:0000313" key="9">
    <source>
        <dbReference type="Proteomes" id="UP000251889"/>
    </source>
</evidence>
<dbReference type="OrthoDB" id="9812068at2"/>
<dbReference type="InterPro" id="IPR036034">
    <property type="entry name" value="PDZ_sf"/>
</dbReference>
<dbReference type="SMART" id="SM00228">
    <property type="entry name" value="PDZ"/>
    <property type="match status" value="1"/>
</dbReference>
<dbReference type="InterPro" id="IPR029045">
    <property type="entry name" value="ClpP/crotonase-like_dom_sf"/>
</dbReference>
<dbReference type="Gene3D" id="3.30.750.44">
    <property type="match status" value="1"/>
</dbReference>
<dbReference type="RefSeq" id="WP_112748080.1">
    <property type="nucleotide sequence ID" value="NZ_QMFY01000009.1"/>
</dbReference>
<gene>
    <name evidence="8" type="ORF">DQQ10_16905</name>
</gene>
<evidence type="ECO:0000256" key="5">
    <source>
        <dbReference type="RuleBase" id="RU004404"/>
    </source>
</evidence>
<dbReference type="GO" id="GO:0007165">
    <property type="term" value="P:signal transduction"/>
    <property type="evidence" value="ECO:0007669"/>
    <property type="project" value="TreeGrafter"/>
</dbReference>
<dbReference type="EMBL" id="QMFY01000009">
    <property type="protein sequence ID" value="RAV99733.1"/>
    <property type="molecule type" value="Genomic_DNA"/>
</dbReference>
<reference evidence="8 9" key="1">
    <citation type="submission" date="2018-06" db="EMBL/GenBank/DDBJ databases">
        <title>Chryseolinea flavus sp. nov., a member of the phylum Bacteroidetes isolated from soil.</title>
        <authorList>
            <person name="Li Y."/>
            <person name="Wang J."/>
        </authorList>
    </citation>
    <scope>NUCLEOTIDE SEQUENCE [LARGE SCALE GENOMIC DNA]</scope>
    <source>
        <strain evidence="8 9">SDU1-6</strain>
    </source>
</reference>
<dbReference type="GO" id="GO:0004175">
    <property type="term" value="F:endopeptidase activity"/>
    <property type="evidence" value="ECO:0007669"/>
    <property type="project" value="TreeGrafter"/>
</dbReference>
<dbReference type="InterPro" id="IPR005151">
    <property type="entry name" value="Tail-specific_protease"/>
</dbReference>
<dbReference type="GO" id="GO:0008236">
    <property type="term" value="F:serine-type peptidase activity"/>
    <property type="evidence" value="ECO:0007669"/>
    <property type="project" value="UniProtKB-KW"/>
</dbReference>
<dbReference type="GO" id="GO:0006508">
    <property type="term" value="P:proteolysis"/>
    <property type="evidence" value="ECO:0007669"/>
    <property type="project" value="UniProtKB-KW"/>
</dbReference>
<dbReference type="SMART" id="SM00245">
    <property type="entry name" value="TSPc"/>
    <property type="match status" value="1"/>
</dbReference>
<evidence type="ECO:0000256" key="6">
    <source>
        <dbReference type="SAM" id="Coils"/>
    </source>
</evidence>
<dbReference type="InterPro" id="IPR004447">
    <property type="entry name" value="Peptidase_S41A"/>
</dbReference>
<feature type="domain" description="PDZ" evidence="7">
    <location>
        <begin position="94"/>
        <end position="150"/>
    </location>
</feature>
<dbReference type="InterPro" id="IPR001478">
    <property type="entry name" value="PDZ"/>
</dbReference>
<dbReference type="Proteomes" id="UP000251889">
    <property type="component" value="Unassembled WGS sequence"/>
</dbReference>
<comment type="caution">
    <text evidence="8">The sequence shown here is derived from an EMBL/GenBank/DDBJ whole genome shotgun (WGS) entry which is preliminary data.</text>
</comment>
<organism evidence="8 9">
    <name type="scientific">Pseudochryseolinea flava</name>
    <dbReference type="NCBI Taxonomy" id="2059302"/>
    <lineage>
        <taxon>Bacteria</taxon>
        <taxon>Pseudomonadati</taxon>
        <taxon>Bacteroidota</taxon>
        <taxon>Cytophagia</taxon>
        <taxon>Cytophagales</taxon>
        <taxon>Fulvivirgaceae</taxon>
        <taxon>Pseudochryseolinea</taxon>
    </lineage>
</organism>
<comment type="similarity">
    <text evidence="1 5">Belongs to the peptidase S41A family.</text>
</comment>
<dbReference type="PANTHER" id="PTHR32060:SF30">
    <property type="entry name" value="CARBOXY-TERMINAL PROCESSING PROTEASE CTPA"/>
    <property type="match status" value="1"/>
</dbReference>
<dbReference type="SUPFAM" id="SSF50156">
    <property type="entry name" value="PDZ domain-like"/>
    <property type="match status" value="1"/>
</dbReference>
<dbReference type="CDD" id="cd07560">
    <property type="entry name" value="Peptidase_S41_CPP"/>
    <property type="match status" value="1"/>
</dbReference>
<keyword evidence="9" id="KW-1185">Reference proteome</keyword>
<keyword evidence="4 5" id="KW-0720">Serine protease</keyword>
<dbReference type="InterPro" id="IPR041489">
    <property type="entry name" value="PDZ_6"/>
</dbReference>
<evidence type="ECO:0000259" key="7">
    <source>
        <dbReference type="PROSITE" id="PS50106"/>
    </source>
</evidence>
<proteinExistence type="inferred from homology"/>
<feature type="coiled-coil region" evidence="6">
    <location>
        <begin position="464"/>
        <end position="491"/>
    </location>
</feature>
<keyword evidence="6" id="KW-0175">Coiled coil</keyword>
<keyword evidence="2 5" id="KW-0645">Protease</keyword>
<name>A0A364XZ23_9BACT</name>
<keyword evidence="3 5" id="KW-0378">Hydrolase</keyword>
<protein>
    <submittedName>
        <fullName evidence="8">Peptidase S41</fullName>
    </submittedName>
</protein>
<dbReference type="PROSITE" id="PS50106">
    <property type="entry name" value="PDZ"/>
    <property type="match status" value="1"/>
</dbReference>
<dbReference type="Pfam" id="PF03572">
    <property type="entry name" value="Peptidase_S41"/>
    <property type="match status" value="1"/>
</dbReference>
<dbReference type="CDD" id="cd06782">
    <property type="entry name" value="cpPDZ_CPP-like"/>
    <property type="match status" value="1"/>
</dbReference>
<accession>A0A364XZ23</accession>
<dbReference type="Gene3D" id="3.90.226.10">
    <property type="entry name" value="2-enoyl-CoA Hydratase, Chain A, domain 1"/>
    <property type="match status" value="1"/>
</dbReference>